<keyword evidence="2" id="KW-1185">Reference proteome</keyword>
<dbReference type="Proteomes" id="UP000828941">
    <property type="component" value="Chromosome 2"/>
</dbReference>
<sequence length="174" mass="20221">MVDMSHFEIFSTQVSIWTRYDPFHPNEITPIVVLVKTNNFVKHVEKTLTRFRVQCLAIKEFKLHMQYCDSRIDGWMRFAIESGVQVLDLMVLDDRGPMRDNDNHRCLPPSILEAKSLIKLTLTHAKIYRALVNNPSRFSSLQKLSLILALVVPPRALHSLELHFYNFQGIKISD</sequence>
<accession>A0ACB9Q052</accession>
<reference evidence="1 2" key="1">
    <citation type="journal article" date="2022" name="DNA Res.">
        <title>Chromosomal-level genome assembly of the orchid tree Bauhinia variegata (Leguminosae; Cercidoideae) supports the allotetraploid origin hypothesis of Bauhinia.</title>
        <authorList>
            <person name="Zhong Y."/>
            <person name="Chen Y."/>
            <person name="Zheng D."/>
            <person name="Pang J."/>
            <person name="Liu Y."/>
            <person name="Luo S."/>
            <person name="Meng S."/>
            <person name="Qian L."/>
            <person name="Wei D."/>
            <person name="Dai S."/>
            <person name="Zhou R."/>
        </authorList>
    </citation>
    <scope>NUCLEOTIDE SEQUENCE [LARGE SCALE GENOMIC DNA]</scope>
    <source>
        <strain evidence="1">BV-YZ2020</strain>
    </source>
</reference>
<organism evidence="1 2">
    <name type="scientific">Bauhinia variegata</name>
    <name type="common">Purple orchid tree</name>
    <name type="synonym">Phanera variegata</name>
    <dbReference type="NCBI Taxonomy" id="167791"/>
    <lineage>
        <taxon>Eukaryota</taxon>
        <taxon>Viridiplantae</taxon>
        <taxon>Streptophyta</taxon>
        <taxon>Embryophyta</taxon>
        <taxon>Tracheophyta</taxon>
        <taxon>Spermatophyta</taxon>
        <taxon>Magnoliopsida</taxon>
        <taxon>eudicotyledons</taxon>
        <taxon>Gunneridae</taxon>
        <taxon>Pentapetalae</taxon>
        <taxon>rosids</taxon>
        <taxon>fabids</taxon>
        <taxon>Fabales</taxon>
        <taxon>Fabaceae</taxon>
        <taxon>Cercidoideae</taxon>
        <taxon>Cercideae</taxon>
        <taxon>Bauhiniinae</taxon>
        <taxon>Bauhinia</taxon>
    </lineage>
</organism>
<gene>
    <name evidence="1" type="ORF">L6164_003092</name>
</gene>
<evidence type="ECO:0000313" key="2">
    <source>
        <dbReference type="Proteomes" id="UP000828941"/>
    </source>
</evidence>
<protein>
    <submittedName>
        <fullName evidence="1">Uncharacterized protein</fullName>
    </submittedName>
</protein>
<proteinExistence type="predicted"/>
<dbReference type="EMBL" id="CM039427">
    <property type="protein sequence ID" value="KAI4354202.1"/>
    <property type="molecule type" value="Genomic_DNA"/>
</dbReference>
<comment type="caution">
    <text evidence="1">The sequence shown here is derived from an EMBL/GenBank/DDBJ whole genome shotgun (WGS) entry which is preliminary data.</text>
</comment>
<evidence type="ECO:0000313" key="1">
    <source>
        <dbReference type="EMBL" id="KAI4354202.1"/>
    </source>
</evidence>
<name>A0ACB9Q052_BAUVA</name>